<dbReference type="PROSITE" id="PS50088">
    <property type="entry name" value="ANK_REPEAT"/>
    <property type="match status" value="7"/>
</dbReference>
<keyword evidence="5" id="KW-0472">Membrane</keyword>
<proteinExistence type="predicted"/>
<dbReference type="SMART" id="SM00248">
    <property type="entry name" value="ANK"/>
    <property type="match status" value="10"/>
</dbReference>
<dbReference type="Pfam" id="PF12796">
    <property type="entry name" value="Ank_2"/>
    <property type="match status" value="3"/>
</dbReference>
<keyword evidence="5" id="KW-0812">Transmembrane</keyword>
<evidence type="ECO:0008006" key="8">
    <source>
        <dbReference type="Google" id="ProtNLM"/>
    </source>
</evidence>
<dbReference type="SUPFAM" id="SSF48403">
    <property type="entry name" value="Ankyrin repeat"/>
    <property type="match status" value="1"/>
</dbReference>
<evidence type="ECO:0000256" key="4">
    <source>
        <dbReference type="SAM" id="MobiDB-lite"/>
    </source>
</evidence>
<protein>
    <recommendedName>
        <fullName evidence="8">Ankyrin</fullName>
    </recommendedName>
</protein>
<feature type="repeat" description="ANK" evidence="3">
    <location>
        <begin position="139"/>
        <end position="163"/>
    </location>
</feature>
<feature type="region of interest" description="Disordered" evidence="4">
    <location>
        <begin position="446"/>
        <end position="465"/>
    </location>
</feature>
<name>A0A8H7T6I3_9HELO</name>
<evidence type="ECO:0000256" key="1">
    <source>
        <dbReference type="ARBA" id="ARBA00022737"/>
    </source>
</evidence>
<gene>
    <name evidence="6" type="ORF">IFR04_010807</name>
</gene>
<dbReference type="Gene3D" id="1.25.40.20">
    <property type="entry name" value="Ankyrin repeat-containing domain"/>
    <property type="match status" value="4"/>
</dbReference>
<feature type="transmembrane region" description="Helical" evidence="5">
    <location>
        <begin position="697"/>
        <end position="715"/>
    </location>
</feature>
<reference evidence="6" key="1">
    <citation type="submission" date="2021-02" db="EMBL/GenBank/DDBJ databases">
        <title>Genome sequence Cadophora malorum strain M34.</title>
        <authorList>
            <person name="Stefanovic E."/>
            <person name="Vu D."/>
            <person name="Scully C."/>
            <person name="Dijksterhuis J."/>
            <person name="Roader J."/>
            <person name="Houbraken J."/>
        </authorList>
    </citation>
    <scope>NUCLEOTIDE SEQUENCE</scope>
    <source>
        <strain evidence="6">M34</strain>
    </source>
</reference>
<keyword evidence="2 3" id="KW-0040">ANK repeat</keyword>
<feature type="transmembrane region" description="Helical" evidence="5">
    <location>
        <begin position="721"/>
        <end position="742"/>
    </location>
</feature>
<feature type="repeat" description="ANK" evidence="3">
    <location>
        <begin position="309"/>
        <end position="333"/>
    </location>
</feature>
<dbReference type="AlphaFoldDB" id="A0A8H7T6I3"/>
<dbReference type="InterPro" id="IPR002110">
    <property type="entry name" value="Ankyrin_rpt"/>
</dbReference>
<dbReference type="Proteomes" id="UP000664132">
    <property type="component" value="Unassembled WGS sequence"/>
</dbReference>
<dbReference type="PANTHER" id="PTHR24198:SF165">
    <property type="entry name" value="ANKYRIN REPEAT-CONTAINING PROTEIN-RELATED"/>
    <property type="match status" value="1"/>
</dbReference>
<feature type="region of interest" description="Disordered" evidence="4">
    <location>
        <begin position="336"/>
        <end position="355"/>
    </location>
</feature>
<evidence type="ECO:0000256" key="5">
    <source>
        <dbReference type="SAM" id="Phobius"/>
    </source>
</evidence>
<keyword evidence="7" id="KW-1185">Reference proteome</keyword>
<keyword evidence="5" id="KW-1133">Transmembrane helix</keyword>
<evidence type="ECO:0000313" key="7">
    <source>
        <dbReference type="Proteomes" id="UP000664132"/>
    </source>
</evidence>
<dbReference type="Pfam" id="PF00023">
    <property type="entry name" value="Ank"/>
    <property type="match status" value="1"/>
</dbReference>
<evidence type="ECO:0000313" key="6">
    <source>
        <dbReference type="EMBL" id="KAG4416044.1"/>
    </source>
</evidence>
<dbReference type="PROSITE" id="PS50297">
    <property type="entry name" value="ANK_REP_REGION"/>
    <property type="match status" value="7"/>
</dbReference>
<comment type="caution">
    <text evidence="6">The sequence shown here is derived from an EMBL/GenBank/DDBJ whole genome shotgun (WGS) entry which is preliminary data.</text>
</comment>
<dbReference type="EMBL" id="JAFJYH010000199">
    <property type="protein sequence ID" value="KAG4416044.1"/>
    <property type="molecule type" value="Genomic_DNA"/>
</dbReference>
<dbReference type="InterPro" id="IPR036770">
    <property type="entry name" value="Ankyrin_rpt-contain_sf"/>
</dbReference>
<feature type="repeat" description="ANK" evidence="3">
    <location>
        <begin position="39"/>
        <end position="71"/>
    </location>
</feature>
<feature type="repeat" description="ANK" evidence="3">
    <location>
        <begin position="72"/>
        <end position="104"/>
    </location>
</feature>
<dbReference type="OrthoDB" id="341259at2759"/>
<feature type="repeat" description="ANK" evidence="3">
    <location>
        <begin position="105"/>
        <end position="129"/>
    </location>
</feature>
<feature type="repeat" description="ANK" evidence="3">
    <location>
        <begin position="275"/>
        <end position="297"/>
    </location>
</feature>
<feature type="repeat" description="ANK" evidence="3">
    <location>
        <begin position="241"/>
        <end position="263"/>
    </location>
</feature>
<keyword evidence="1" id="KW-0677">Repeat</keyword>
<evidence type="ECO:0000256" key="2">
    <source>
        <dbReference type="ARBA" id="ARBA00023043"/>
    </source>
</evidence>
<dbReference type="PANTHER" id="PTHR24198">
    <property type="entry name" value="ANKYRIN REPEAT AND PROTEIN KINASE DOMAIN-CONTAINING PROTEIN"/>
    <property type="match status" value="1"/>
</dbReference>
<organism evidence="6 7">
    <name type="scientific">Cadophora malorum</name>
    <dbReference type="NCBI Taxonomy" id="108018"/>
    <lineage>
        <taxon>Eukaryota</taxon>
        <taxon>Fungi</taxon>
        <taxon>Dikarya</taxon>
        <taxon>Ascomycota</taxon>
        <taxon>Pezizomycotina</taxon>
        <taxon>Leotiomycetes</taxon>
        <taxon>Helotiales</taxon>
        <taxon>Ploettnerulaceae</taxon>
        <taxon>Cadophora</taxon>
    </lineage>
</organism>
<accession>A0A8H7T6I3</accession>
<evidence type="ECO:0000256" key="3">
    <source>
        <dbReference type="PROSITE-ProRule" id="PRU00023"/>
    </source>
</evidence>
<sequence length="748" mass="82149">MDSTLNLDRLSRAAEDGNEAVVKLLLDASNIKVDLHDKIGWTPLLRAARNGHEATVKTLLTAHANVDARTANQSTPLHVAAAGGHIETIQALLAAQASVNTRRGDLSTPLHVAAAGGHAKAVKLLLETGRALVDLKDRYGQTPLSKAARNGHEAVVKLLLQTGKVQVDTKDKYHQTPLSKAARHGREAIIKLLLETGKVEVDTKDIYSETPLLKAAQHGHEAVVKLLLETSQVEVNWEDKDGRTSLSWAAQKGHEAVVKLLLETSQVEVNWEDKDGRTSLSWAAQKGHEAVVKLLLETSQVEVNWEDKDGRTPLLWAAQSKHETLVSLLLKTGNTKVDSTNEDDQTSKSSASARWPRTGLPKALKNFEPRLEAFAKPSSSIPGIIHQIYLHVLRLLRPKPDVGYRRLEWQCNCGMPLYGDFRGNNEEIDKLVTEIQTHGFVVTQSGYGAKRSPEGSEQNIPSSSPPVVLPRSAVHLPTRISFIDASQEIVADTSIPRASSINVAGSPSIPMNSGPKFVALCVDNGPSRTVYQEVDISSIPRDTQIFHSFQMAYEACRSSRVNFINRIFAQPVDIKYIQFAVEGLKHVYPIASSPDCTICAQMENRDDLVATRRYERHPVPSSGFTHPPIPSSLFFHLWECPRGITPAVQAMWLERLPKKVGEKLEKACLRTRPDGEPIYGWGILVIEGIQKQRISRLTAAIAALAFVISVAYSVGKNDVSSGFAIGALVIACWAVFITAIYFELQGNR</sequence>